<dbReference type="AlphaFoldDB" id="A0A0C1E507"/>
<evidence type="ECO:0000256" key="1">
    <source>
        <dbReference type="SAM" id="Coils"/>
    </source>
</evidence>
<dbReference type="Gene3D" id="3.10.350.10">
    <property type="entry name" value="LysM domain"/>
    <property type="match status" value="1"/>
</dbReference>
<evidence type="ECO:0000313" key="4">
    <source>
        <dbReference type="Proteomes" id="UP000031307"/>
    </source>
</evidence>
<sequence>MRLTMAGSILIRKGMIPFLFVLVNLFQLEAANPPRTQNQRVLLEQEMKASLNILRHEFNNHEKEITLLEQKCESLQETLHVLSKQMMDNQDKQKEFVKSNTSSQETRLSELESTSKKIVQDLKNLQTHLNESTTVISKLDQKLSQLTQASELQHKNMENMQIALAALMDVLQPPQDVAQEFKLYEVKDGDSLGKIAQVHKTSIKVLKELNGLSQDKIRKGQKLKLP</sequence>
<feature type="coiled-coil region" evidence="1">
    <location>
        <begin position="44"/>
        <end position="128"/>
    </location>
</feature>
<keyword evidence="1" id="KW-0175">Coiled coil</keyword>
<protein>
    <recommendedName>
        <fullName evidence="2">LysM domain-containing protein</fullName>
    </recommendedName>
</protein>
<dbReference type="PROSITE" id="PS51782">
    <property type="entry name" value="LYSM"/>
    <property type="match status" value="1"/>
</dbReference>
<evidence type="ECO:0000259" key="2">
    <source>
        <dbReference type="PROSITE" id="PS51782"/>
    </source>
</evidence>
<dbReference type="EMBL" id="JSAM01000117">
    <property type="protein sequence ID" value="KIA76442.1"/>
    <property type="molecule type" value="Genomic_DNA"/>
</dbReference>
<proteinExistence type="predicted"/>
<dbReference type="SUPFAM" id="SSF54106">
    <property type="entry name" value="LysM domain"/>
    <property type="match status" value="1"/>
</dbReference>
<accession>A0A0C1E507</accession>
<dbReference type="CDD" id="cd00118">
    <property type="entry name" value="LysM"/>
    <property type="match status" value="1"/>
</dbReference>
<dbReference type="InterPro" id="IPR036779">
    <property type="entry name" value="LysM_dom_sf"/>
</dbReference>
<comment type="caution">
    <text evidence="3">The sequence shown here is derived from an EMBL/GenBank/DDBJ whole genome shotgun (WGS) entry which is preliminary data.</text>
</comment>
<dbReference type="InterPro" id="IPR018392">
    <property type="entry name" value="LysM"/>
</dbReference>
<dbReference type="PATRIC" id="fig|83552.4.peg.2412"/>
<reference evidence="3 4" key="1">
    <citation type="journal article" date="2014" name="Mol. Biol. Evol.">
        <title>Massive expansion of Ubiquitination-related gene families within the Chlamydiae.</title>
        <authorList>
            <person name="Domman D."/>
            <person name="Collingro A."/>
            <person name="Lagkouvardos I."/>
            <person name="Gehre L."/>
            <person name="Weinmaier T."/>
            <person name="Rattei T."/>
            <person name="Subtil A."/>
            <person name="Horn M."/>
        </authorList>
    </citation>
    <scope>NUCLEOTIDE SEQUENCE [LARGE SCALE GENOMIC DNA]</scope>
    <source>
        <strain evidence="3 4">OEW1</strain>
    </source>
</reference>
<dbReference type="SMART" id="SM00257">
    <property type="entry name" value="LysM"/>
    <property type="match status" value="1"/>
</dbReference>
<gene>
    <name evidence="3" type="ORF">DB43_AG00200</name>
</gene>
<organism evidence="3 4">
    <name type="scientific">Parachlamydia acanthamoebae</name>
    <dbReference type="NCBI Taxonomy" id="83552"/>
    <lineage>
        <taxon>Bacteria</taxon>
        <taxon>Pseudomonadati</taxon>
        <taxon>Chlamydiota</taxon>
        <taxon>Chlamydiia</taxon>
        <taxon>Parachlamydiales</taxon>
        <taxon>Parachlamydiaceae</taxon>
        <taxon>Parachlamydia</taxon>
    </lineage>
</organism>
<feature type="domain" description="LysM" evidence="2">
    <location>
        <begin position="182"/>
        <end position="225"/>
    </location>
</feature>
<dbReference type="Pfam" id="PF01476">
    <property type="entry name" value="LysM"/>
    <property type="match status" value="1"/>
</dbReference>
<evidence type="ECO:0000313" key="3">
    <source>
        <dbReference type="EMBL" id="KIA76442.1"/>
    </source>
</evidence>
<dbReference type="Proteomes" id="UP000031307">
    <property type="component" value="Unassembled WGS sequence"/>
</dbReference>
<name>A0A0C1E507_9BACT</name>